<evidence type="ECO:0000256" key="10">
    <source>
        <dbReference type="ARBA" id="ARBA00022857"/>
    </source>
</evidence>
<keyword evidence="8 15" id="KW-0378">Hydrolase</keyword>
<dbReference type="SUPFAM" id="SSF53597">
    <property type="entry name" value="Dihydrofolate reductase-like"/>
    <property type="match status" value="1"/>
</dbReference>
<dbReference type="EC" id="1.1.1.193" evidence="15"/>
<dbReference type="NCBIfam" id="TIGR00227">
    <property type="entry name" value="ribD_Cterm"/>
    <property type="match status" value="1"/>
</dbReference>
<feature type="binding site" evidence="17">
    <location>
        <position position="169"/>
    </location>
    <ligand>
        <name>NADP(+)</name>
        <dbReference type="ChEBI" id="CHEBI:58349"/>
    </ligand>
</feature>
<dbReference type="InterPro" id="IPR002125">
    <property type="entry name" value="CMP_dCMP_dom"/>
</dbReference>
<organism evidence="20 21">
    <name type="scientific">Pontibacillus litoralis JSM 072002</name>
    <dbReference type="NCBI Taxonomy" id="1385512"/>
    <lineage>
        <taxon>Bacteria</taxon>
        <taxon>Bacillati</taxon>
        <taxon>Bacillota</taxon>
        <taxon>Bacilli</taxon>
        <taxon>Bacillales</taxon>
        <taxon>Bacillaceae</taxon>
        <taxon>Pontibacillus</taxon>
    </lineage>
</organism>
<feature type="binding site" evidence="17">
    <location>
        <position position="201"/>
    </location>
    <ligand>
        <name>NADP(+)</name>
        <dbReference type="ChEBI" id="CHEBI:58349"/>
    </ligand>
</feature>
<proteinExistence type="inferred from homology"/>
<feature type="domain" description="CMP/dCMP-type deaminase" evidence="19">
    <location>
        <begin position="2"/>
        <end position="124"/>
    </location>
</feature>
<dbReference type="GO" id="GO:0008703">
    <property type="term" value="F:5-amino-6-(5-phosphoribosylamino)uracil reductase activity"/>
    <property type="evidence" value="ECO:0007669"/>
    <property type="project" value="UniProtKB-EC"/>
</dbReference>
<dbReference type="STRING" id="1385512.N784_16140"/>
<feature type="binding site" evidence="17">
    <location>
        <begin position="295"/>
        <end position="301"/>
    </location>
    <ligand>
        <name>NADP(+)</name>
        <dbReference type="ChEBI" id="CHEBI:58349"/>
    </ligand>
</feature>
<comment type="pathway">
    <text evidence="3 15">Cofactor biosynthesis; riboflavin biosynthesis; 5-amino-6-(D-ribitylamino)uracil from GTP: step 3/4.</text>
</comment>
<dbReference type="GO" id="GO:0008270">
    <property type="term" value="F:zinc ion binding"/>
    <property type="evidence" value="ECO:0007669"/>
    <property type="project" value="InterPro"/>
</dbReference>
<evidence type="ECO:0000256" key="2">
    <source>
        <dbReference type="ARBA" id="ARBA00004882"/>
    </source>
</evidence>
<comment type="similarity">
    <text evidence="5 15">In the C-terminal section; belongs to the HTP reductase family.</text>
</comment>
<keyword evidence="7 15" id="KW-0479">Metal-binding</keyword>
<comment type="caution">
    <text evidence="20">The sequence shown here is derived from an EMBL/GenBank/DDBJ whole genome shotgun (WGS) entry which is preliminary data.</text>
</comment>
<evidence type="ECO:0000256" key="15">
    <source>
        <dbReference type="PIRNR" id="PIRNR006769"/>
    </source>
</evidence>
<comment type="pathway">
    <text evidence="2 15">Cofactor biosynthesis; riboflavin biosynthesis; 5-amino-6-(D-ribitylamino)uracil from GTP: step 2/4.</text>
</comment>
<feature type="binding site" evidence="17">
    <location>
        <position position="185"/>
    </location>
    <ligand>
        <name>substrate</name>
    </ligand>
</feature>
<evidence type="ECO:0000256" key="18">
    <source>
        <dbReference type="PIRSR" id="PIRSR006769-3"/>
    </source>
</evidence>
<evidence type="ECO:0000256" key="11">
    <source>
        <dbReference type="ARBA" id="ARBA00023002"/>
    </source>
</evidence>
<dbReference type="GO" id="GO:0008835">
    <property type="term" value="F:diaminohydroxyphosphoribosylaminopyrimidine deaminase activity"/>
    <property type="evidence" value="ECO:0007669"/>
    <property type="project" value="UniProtKB-EC"/>
</dbReference>
<feature type="binding site" evidence="17">
    <location>
        <position position="208"/>
    </location>
    <ligand>
        <name>substrate</name>
    </ligand>
</feature>
<keyword evidence="6 15" id="KW-0686">Riboflavin biosynthesis</keyword>
<dbReference type="GO" id="GO:0050661">
    <property type="term" value="F:NADP binding"/>
    <property type="evidence" value="ECO:0007669"/>
    <property type="project" value="InterPro"/>
</dbReference>
<evidence type="ECO:0000259" key="19">
    <source>
        <dbReference type="PROSITE" id="PS51747"/>
    </source>
</evidence>
<protein>
    <recommendedName>
        <fullName evidence="15">Riboflavin biosynthesis protein RibD</fullName>
    </recommendedName>
    <domain>
        <recommendedName>
            <fullName evidence="15">Diaminohydroxyphosphoribosylaminopyrimidine deaminase</fullName>
            <shortName evidence="15">DRAP deaminase</shortName>
            <ecNumber evidence="15">3.5.4.26</ecNumber>
        </recommendedName>
        <alternativeName>
            <fullName evidence="15">Riboflavin-specific deaminase</fullName>
        </alternativeName>
    </domain>
    <domain>
        <recommendedName>
            <fullName evidence="15">5-amino-6-(5-phosphoribosylamino)uracil reductase</fullName>
            <ecNumber evidence="15">1.1.1.193</ecNumber>
        </recommendedName>
        <alternativeName>
            <fullName evidence="15">HTP reductase</fullName>
        </alternativeName>
    </domain>
</protein>
<feature type="binding site" evidence="18">
    <location>
        <position position="85"/>
    </location>
    <ligand>
        <name>Zn(2+)</name>
        <dbReference type="ChEBI" id="CHEBI:29105"/>
        <note>catalytic</note>
    </ligand>
</feature>
<name>A0A0A5HU52_9BACI</name>
<evidence type="ECO:0000256" key="9">
    <source>
        <dbReference type="ARBA" id="ARBA00022833"/>
    </source>
</evidence>
<evidence type="ECO:0000313" key="20">
    <source>
        <dbReference type="EMBL" id="KGX87177.1"/>
    </source>
</evidence>
<dbReference type="eggNOG" id="COG1985">
    <property type="taxonomic scope" value="Bacteria"/>
</dbReference>
<keyword evidence="11 15" id="KW-0560">Oxidoreductase</keyword>
<accession>A0A0A5HU52</accession>
<dbReference type="UniPathway" id="UPA00275">
    <property type="reaction ID" value="UER00401"/>
</dbReference>
<dbReference type="Gene3D" id="3.40.140.10">
    <property type="entry name" value="Cytidine Deaminase, domain 2"/>
    <property type="match status" value="1"/>
</dbReference>
<feature type="binding site" evidence="17">
    <location>
        <position position="197"/>
    </location>
    <ligand>
        <name>NADP(+)</name>
        <dbReference type="ChEBI" id="CHEBI:58349"/>
    </ligand>
</feature>
<evidence type="ECO:0000256" key="7">
    <source>
        <dbReference type="ARBA" id="ARBA00022723"/>
    </source>
</evidence>
<keyword evidence="21" id="KW-1185">Reference proteome</keyword>
<dbReference type="Pfam" id="PF01872">
    <property type="entry name" value="RibD_C"/>
    <property type="match status" value="1"/>
</dbReference>
<dbReference type="PROSITE" id="PS51747">
    <property type="entry name" value="CYT_DCMP_DEAMINASES_2"/>
    <property type="match status" value="1"/>
</dbReference>
<dbReference type="Pfam" id="PF00383">
    <property type="entry name" value="dCMP_cyt_deam_1"/>
    <property type="match status" value="1"/>
</dbReference>
<dbReference type="GO" id="GO:0009231">
    <property type="term" value="P:riboflavin biosynthetic process"/>
    <property type="evidence" value="ECO:0007669"/>
    <property type="project" value="UniProtKB-UniPathway"/>
</dbReference>
<evidence type="ECO:0000256" key="17">
    <source>
        <dbReference type="PIRSR" id="PIRSR006769-2"/>
    </source>
</evidence>
<feature type="binding site" evidence="17">
    <location>
        <position position="155"/>
    </location>
    <ligand>
        <name>NADP(+)</name>
        <dbReference type="ChEBI" id="CHEBI:58349"/>
    </ligand>
</feature>
<evidence type="ECO:0000256" key="16">
    <source>
        <dbReference type="PIRSR" id="PIRSR006769-1"/>
    </source>
</evidence>
<comment type="function">
    <text evidence="1 15">Converts 2,5-diamino-6-(ribosylamino)-4(3h)-pyrimidinone 5'-phosphate into 5-amino-6-(ribosylamino)-2,4(1h,3h)-pyrimidinedione 5'-phosphate.</text>
</comment>
<dbReference type="OrthoDB" id="9800865at2"/>
<dbReference type="AlphaFoldDB" id="A0A0A5HU52"/>
<keyword evidence="12" id="KW-0511">Multifunctional enzyme</keyword>
<evidence type="ECO:0000256" key="6">
    <source>
        <dbReference type="ARBA" id="ARBA00022619"/>
    </source>
</evidence>
<dbReference type="Proteomes" id="UP000030401">
    <property type="component" value="Unassembled WGS sequence"/>
</dbReference>
<dbReference type="InterPro" id="IPR004794">
    <property type="entry name" value="Eubact_RibD"/>
</dbReference>
<evidence type="ECO:0000256" key="3">
    <source>
        <dbReference type="ARBA" id="ARBA00004910"/>
    </source>
</evidence>
<dbReference type="PANTHER" id="PTHR38011:SF7">
    <property type="entry name" value="2,5-DIAMINO-6-RIBOSYLAMINO-4(3H)-PYRIMIDINONE 5'-PHOSPHATE REDUCTASE"/>
    <property type="match status" value="1"/>
</dbReference>
<evidence type="ECO:0000256" key="1">
    <source>
        <dbReference type="ARBA" id="ARBA00002151"/>
    </source>
</evidence>
<dbReference type="InterPro" id="IPR024072">
    <property type="entry name" value="DHFR-like_dom_sf"/>
</dbReference>
<comment type="cofactor">
    <cofactor evidence="15 18">
        <name>Zn(2+)</name>
        <dbReference type="ChEBI" id="CHEBI:29105"/>
    </cofactor>
    <text evidence="15 18">Binds 1 zinc ion.</text>
</comment>
<dbReference type="InterPro" id="IPR002734">
    <property type="entry name" value="RibDG_C"/>
</dbReference>
<comment type="catalytic activity">
    <reaction evidence="13 15">
        <text>5-amino-6-(5-phospho-D-ribitylamino)uracil + NADP(+) = 5-amino-6-(5-phospho-D-ribosylamino)uracil + NADPH + H(+)</text>
        <dbReference type="Rhea" id="RHEA:17845"/>
        <dbReference type="ChEBI" id="CHEBI:15378"/>
        <dbReference type="ChEBI" id="CHEBI:57783"/>
        <dbReference type="ChEBI" id="CHEBI:58349"/>
        <dbReference type="ChEBI" id="CHEBI:58421"/>
        <dbReference type="ChEBI" id="CHEBI:58453"/>
        <dbReference type="EC" id="1.1.1.193"/>
    </reaction>
</comment>
<evidence type="ECO:0000256" key="13">
    <source>
        <dbReference type="ARBA" id="ARBA00049861"/>
    </source>
</evidence>
<evidence type="ECO:0000256" key="8">
    <source>
        <dbReference type="ARBA" id="ARBA00022801"/>
    </source>
</evidence>
<dbReference type="CDD" id="cd01284">
    <property type="entry name" value="Riboflavin_deaminase-reductase"/>
    <property type="match status" value="1"/>
</dbReference>
<dbReference type="InterPro" id="IPR011549">
    <property type="entry name" value="RibD_C"/>
</dbReference>
<evidence type="ECO:0000313" key="21">
    <source>
        <dbReference type="Proteomes" id="UP000030401"/>
    </source>
</evidence>
<dbReference type="EMBL" id="AVPG01000008">
    <property type="protein sequence ID" value="KGX87177.1"/>
    <property type="molecule type" value="Genomic_DNA"/>
</dbReference>
<evidence type="ECO:0000256" key="5">
    <source>
        <dbReference type="ARBA" id="ARBA00007417"/>
    </source>
</evidence>
<dbReference type="eggNOG" id="COG0117">
    <property type="taxonomic scope" value="Bacteria"/>
</dbReference>
<comment type="similarity">
    <text evidence="4 15">In the N-terminal section; belongs to the cytidine and deoxycytidylate deaminase family.</text>
</comment>
<keyword evidence="10 15" id="KW-0521">NADP</keyword>
<dbReference type="NCBIfam" id="TIGR00326">
    <property type="entry name" value="eubact_ribD"/>
    <property type="match status" value="1"/>
</dbReference>
<reference evidence="20 21" key="1">
    <citation type="submission" date="2013-08" db="EMBL/GenBank/DDBJ databases">
        <authorList>
            <person name="Huang J."/>
            <person name="Wang G."/>
        </authorList>
    </citation>
    <scope>NUCLEOTIDE SEQUENCE [LARGE SCALE GENOMIC DNA]</scope>
    <source>
        <strain evidence="20 21">JSM 072002</strain>
    </source>
</reference>
<sequence>MDQDAMYMQLALQMAKATAGQTSPNPCVGAVVVKGGQVLGMGAHLQAGDAHAEVHALQMAGSESRDATIYVTLEPCSHYGKTPPCADAIVKAGVKRAVISALDPNPQVSGLGVERLRDAGIEVEIGIGMQQADQLNEMFYHWVVTKTPYVTMKAAMSLDGKIATSTGESKWITSPEAREDAHHYRHTHDGIVVGVNTVIQDQPSLTTRLPNGGRNPVRIVLDTHLRTPIETPLIQHPDAPTWIITGSHVEQNKINLFHTYDHVQIIPLRASTITINKVLSLLGEKGITSLFVEGGAQINDAFLQAGCVNQVIQYIAPKLIGGKKAKTPIEGKGFQHLCDAFHLQIAELSQIGSDIKIVAKRGGKLDVHRHC</sequence>
<feature type="binding site" evidence="18">
    <location>
        <position position="51"/>
    </location>
    <ligand>
        <name>Zn(2+)</name>
        <dbReference type="ChEBI" id="CHEBI:29105"/>
        <note>catalytic</note>
    </ligand>
</feature>
<dbReference type="SUPFAM" id="SSF53927">
    <property type="entry name" value="Cytidine deaminase-like"/>
    <property type="match status" value="1"/>
</dbReference>
<dbReference type="InterPro" id="IPR016192">
    <property type="entry name" value="APOBEC/CMP_deaminase_Zn-bd"/>
</dbReference>
<evidence type="ECO:0000256" key="12">
    <source>
        <dbReference type="ARBA" id="ARBA00023268"/>
    </source>
</evidence>
<feature type="binding site" evidence="17">
    <location>
        <position position="171"/>
    </location>
    <ligand>
        <name>NADP(+)</name>
        <dbReference type="ChEBI" id="CHEBI:58349"/>
    </ligand>
</feature>
<feature type="binding site" evidence="17">
    <location>
        <position position="223"/>
    </location>
    <ligand>
        <name>NADP(+)</name>
        <dbReference type="ChEBI" id="CHEBI:58349"/>
    </ligand>
</feature>
<dbReference type="InterPro" id="IPR016193">
    <property type="entry name" value="Cytidine_deaminase-like"/>
</dbReference>
<feature type="binding site" evidence="17">
    <location>
        <position position="205"/>
    </location>
    <ligand>
        <name>substrate</name>
    </ligand>
</feature>
<dbReference type="InterPro" id="IPR050765">
    <property type="entry name" value="Riboflavin_Biosynth_HTPR"/>
</dbReference>
<dbReference type="PIRSF" id="PIRSF006769">
    <property type="entry name" value="RibD"/>
    <property type="match status" value="1"/>
</dbReference>
<evidence type="ECO:0000256" key="14">
    <source>
        <dbReference type="ARBA" id="ARBA00049886"/>
    </source>
</evidence>
<feature type="active site" description="Proton donor" evidence="16">
    <location>
        <position position="53"/>
    </location>
</feature>
<feature type="binding site" evidence="18">
    <location>
        <position position="76"/>
    </location>
    <ligand>
        <name>Zn(2+)</name>
        <dbReference type="ChEBI" id="CHEBI:29105"/>
        <note>catalytic</note>
    </ligand>
</feature>
<keyword evidence="9 15" id="KW-0862">Zinc</keyword>
<gene>
    <name evidence="20" type="ORF">N784_16140</name>
</gene>
<evidence type="ECO:0000256" key="4">
    <source>
        <dbReference type="ARBA" id="ARBA00005259"/>
    </source>
</evidence>
<feature type="binding site" evidence="17">
    <location>
        <position position="293"/>
    </location>
    <ligand>
        <name>substrate</name>
    </ligand>
</feature>
<dbReference type="RefSeq" id="WP_036833651.1">
    <property type="nucleotide sequence ID" value="NZ_AVPG01000008.1"/>
</dbReference>
<comment type="catalytic activity">
    <reaction evidence="14 15">
        <text>2,5-diamino-6-hydroxy-4-(5-phosphoribosylamino)-pyrimidine + H2O + H(+) = 5-amino-6-(5-phospho-D-ribosylamino)uracil + NH4(+)</text>
        <dbReference type="Rhea" id="RHEA:21868"/>
        <dbReference type="ChEBI" id="CHEBI:15377"/>
        <dbReference type="ChEBI" id="CHEBI:15378"/>
        <dbReference type="ChEBI" id="CHEBI:28938"/>
        <dbReference type="ChEBI" id="CHEBI:58453"/>
        <dbReference type="ChEBI" id="CHEBI:58614"/>
        <dbReference type="EC" id="3.5.4.26"/>
    </reaction>
</comment>
<dbReference type="PANTHER" id="PTHR38011">
    <property type="entry name" value="DIHYDROFOLATE REDUCTASE FAMILY PROTEIN (AFU_ORTHOLOGUE AFUA_8G06820)"/>
    <property type="match status" value="1"/>
</dbReference>
<dbReference type="PROSITE" id="PS00903">
    <property type="entry name" value="CYT_DCMP_DEAMINASES_1"/>
    <property type="match status" value="1"/>
</dbReference>
<dbReference type="FunFam" id="3.40.140.10:FF:000025">
    <property type="entry name" value="Riboflavin biosynthesis protein RibD"/>
    <property type="match status" value="1"/>
</dbReference>
<dbReference type="EC" id="3.5.4.26" evidence="15"/>
<dbReference type="Gene3D" id="3.40.430.10">
    <property type="entry name" value="Dihydrofolate Reductase, subunit A"/>
    <property type="match status" value="1"/>
</dbReference>